<dbReference type="AlphaFoldDB" id="A0A7W9MK58"/>
<proteinExistence type="inferred from homology"/>
<dbReference type="PANTHER" id="PTHR47514:SF1">
    <property type="entry name" value="TRANSKETOLASE N-TERMINAL SECTION-RELATED"/>
    <property type="match status" value="1"/>
</dbReference>
<dbReference type="InterPro" id="IPR005474">
    <property type="entry name" value="Transketolase_N"/>
</dbReference>
<dbReference type="Gene3D" id="3.40.50.970">
    <property type="match status" value="1"/>
</dbReference>
<evidence type="ECO:0000259" key="4">
    <source>
        <dbReference type="Pfam" id="PF00456"/>
    </source>
</evidence>
<dbReference type="EMBL" id="JACHMP010000001">
    <property type="protein sequence ID" value="MBB5823154.1"/>
    <property type="molecule type" value="Genomic_DNA"/>
</dbReference>
<evidence type="ECO:0000256" key="3">
    <source>
        <dbReference type="ARBA" id="ARBA00023052"/>
    </source>
</evidence>
<dbReference type="SUPFAM" id="SSF52518">
    <property type="entry name" value="Thiamin diphosphate-binding fold (THDP-binding)"/>
    <property type="match status" value="1"/>
</dbReference>
<dbReference type="GO" id="GO:0004802">
    <property type="term" value="F:transketolase activity"/>
    <property type="evidence" value="ECO:0007669"/>
    <property type="project" value="UniProtKB-EC"/>
</dbReference>
<evidence type="ECO:0000256" key="1">
    <source>
        <dbReference type="ARBA" id="ARBA00001964"/>
    </source>
</evidence>
<dbReference type="Proteomes" id="UP000540685">
    <property type="component" value="Unassembled WGS sequence"/>
</dbReference>
<evidence type="ECO:0000313" key="5">
    <source>
        <dbReference type="EMBL" id="MBB5823154.1"/>
    </source>
</evidence>
<keyword evidence="5" id="KW-0808">Transferase</keyword>
<sequence>MNATTGRIRDVAYRLRRRVLRMAAGPLGAHVGGSLSCADILATLHFDVMRTCDTFLLSKGHAAPALYAVLAEKGLIGEAEVDSYGRPGSRLLGHPPRGLPGVEFPTGSLGHGVSLGAGMALAAAMAGRDERVFVLAGDGELQEGSVWEALMFAGHRRLGGLTVVVDRNGMQLTAATEECVGLEPLAARLTAFGWETREVDGHDVEALRAALAPPGSGLPLAVIARTVKGRGVRFLEGKVSSHYAVLTEPLLRRALAQLDAGRGAAP</sequence>
<evidence type="ECO:0000256" key="2">
    <source>
        <dbReference type="ARBA" id="ARBA00007131"/>
    </source>
</evidence>
<dbReference type="RefSeq" id="WP_311733901.1">
    <property type="nucleotide sequence ID" value="NZ_JACHMP010000001.1"/>
</dbReference>
<keyword evidence="3" id="KW-0786">Thiamine pyrophosphate</keyword>
<accession>A0A7W9MK58</accession>
<dbReference type="PANTHER" id="PTHR47514">
    <property type="entry name" value="TRANSKETOLASE N-TERMINAL SECTION-RELATED"/>
    <property type="match status" value="1"/>
</dbReference>
<name>A0A7W9MK58_9ACTN</name>
<protein>
    <submittedName>
        <fullName evidence="5">Transketolase</fullName>
        <ecNumber evidence="5">2.2.1.1</ecNumber>
    </submittedName>
</protein>
<evidence type="ECO:0000313" key="6">
    <source>
        <dbReference type="Proteomes" id="UP000540685"/>
    </source>
</evidence>
<feature type="domain" description="Transketolase N-terminal" evidence="4">
    <location>
        <begin position="52"/>
        <end position="249"/>
    </location>
</feature>
<organism evidence="5 6">
    <name type="scientific">Streptosporangium becharense</name>
    <dbReference type="NCBI Taxonomy" id="1816182"/>
    <lineage>
        <taxon>Bacteria</taxon>
        <taxon>Bacillati</taxon>
        <taxon>Actinomycetota</taxon>
        <taxon>Actinomycetes</taxon>
        <taxon>Streptosporangiales</taxon>
        <taxon>Streptosporangiaceae</taxon>
        <taxon>Streptosporangium</taxon>
    </lineage>
</organism>
<reference evidence="5 6" key="1">
    <citation type="submission" date="2020-08" db="EMBL/GenBank/DDBJ databases">
        <title>Sequencing the genomes of 1000 actinobacteria strains.</title>
        <authorList>
            <person name="Klenk H.-P."/>
        </authorList>
    </citation>
    <scope>NUCLEOTIDE SEQUENCE [LARGE SCALE GENOMIC DNA]</scope>
    <source>
        <strain evidence="5 6">DSM 46887</strain>
    </source>
</reference>
<comment type="cofactor">
    <cofactor evidence="1">
        <name>thiamine diphosphate</name>
        <dbReference type="ChEBI" id="CHEBI:58937"/>
    </cofactor>
</comment>
<comment type="similarity">
    <text evidence="2">Belongs to the transketolase family.</text>
</comment>
<dbReference type="EC" id="2.2.1.1" evidence="5"/>
<gene>
    <name evidence="5" type="ORF">F4562_006216</name>
</gene>
<comment type="caution">
    <text evidence="5">The sequence shown here is derived from an EMBL/GenBank/DDBJ whole genome shotgun (WGS) entry which is preliminary data.</text>
</comment>
<dbReference type="Pfam" id="PF00456">
    <property type="entry name" value="Transketolase_N"/>
    <property type="match status" value="1"/>
</dbReference>
<keyword evidence="6" id="KW-1185">Reference proteome</keyword>
<dbReference type="InterPro" id="IPR029061">
    <property type="entry name" value="THDP-binding"/>
</dbReference>
<dbReference type="GO" id="GO:0000287">
    <property type="term" value="F:magnesium ion binding"/>
    <property type="evidence" value="ECO:0007669"/>
    <property type="project" value="UniProtKB-ARBA"/>
</dbReference>
<dbReference type="CDD" id="cd02012">
    <property type="entry name" value="TPP_TK"/>
    <property type="match status" value="1"/>
</dbReference>